<dbReference type="CDD" id="cd01949">
    <property type="entry name" value="GGDEF"/>
    <property type="match status" value="1"/>
</dbReference>
<evidence type="ECO:0000256" key="1">
    <source>
        <dbReference type="ARBA" id="ARBA00001946"/>
    </source>
</evidence>
<evidence type="ECO:0000256" key="4">
    <source>
        <dbReference type="SAM" id="Phobius"/>
    </source>
</evidence>
<dbReference type="SUPFAM" id="SSF55073">
    <property type="entry name" value="Nucleotide cyclase"/>
    <property type="match status" value="1"/>
</dbReference>
<evidence type="ECO:0000313" key="7">
    <source>
        <dbReference type="Proteomes" id="UP000626148"/>
    </source>
</evidence>
<dbReference type="NCBIfam" id="TIGR00254">
    <property type="entry name" value="GGDEF"/>
    <property type="match status" value="1"/>
</dbReference>
<dbReference type="Gene3D" id="3.30.450.20">
    <property type="entry name" value="PAS domain"/>
    <property type="match status" value="1"/>
</dbReference>
<evidence type="ECO:0000256" key="2">
    <source>
        <dbReference type="ARBA" id="ARBA00012528"/>
    </source>
</evidence>
<dbReference type="Gene3D" id="3.30.70.270">
    <property type="match status" value="1"/>
</dbReference>
<dbReference type="FunFam" id="3.30.70.270:FF:000001">
    <property type="entry name" value="Diguanylate cyclase domain protein"/>
    <property type="match status" value="1"/>
</dbReference>
<keyword evidence="4" id="KW-0812">Transmembrane</keyword>
<comment type="cofactor">
    <cofactor evidence="1">
        <name>Mg(2+)</name>
        <dbReference type="ChEBI" id="CHEBI:18420"/>
    </cofactor>
</comment>
<comment type="catalytic activity">
    <reaction evidence="3">
        <text>2 GTP = 3',3'-c-di-GMP + 2 diphosphate</text>
        <dbReference type="Rhea" id="RHEA:24898"/>
        <dbReference type="ChEBI" id="CHEBI:33019"/>
        <dbReference type="ChEBI" id="CHEBI:37565"/>
        <dbReference type="ChEBI" id="CHEBI:58805"/>
        <dbReference type="EC" id="2.7.7.65"/>
    </reaction>
</comment>
<dbReference type="PANTHER" id="PTHR45138">
    <property type="entry name" value="REGULATORY COMPONENTS OF SENSORY TRANSDUCTION SYSTEM"/>
    <property type="match status" value="1"/>
</dbReference>
<dbReference type="InterPro" id="IPR000160">
    <property type="entry name" value="GGDEF_dom"/>
</dbReference>
<dbReference type="InterPro" id="IPR029787">
    <property type="entry name" value="Nucleotide_cyclase"/>
</dbReference>
<dbReference type="GO" id="GO:0005886">
    <property type="term" value="C:plasma membrane"/>
    <property type="evidence" value="ECO:0007669"/>
    <property type="project" value="TreeGrafter"/>
</dbReference>
<dbReference type="EMBL" id="BMXR01000015">
    <property type="protein sequence ID" value="GGX72035.1"/>
    <property type="molecule type" value="Genomic_DNA"/>
</dbReference>
<name>A0A918NJC3_9GAMM</name>
<feature type="domain" description="GGDEF" evidence="5">
    <location>
        <begin position="379"/>
        <end position="509"/>
    </location>
</feature>
<dbReference type="InterPro" id="IPR043128">
    <property type="entry name" value="Rev_trsase/Diguanyl_cyclase"/>
</dbReference>
<protein>
    <recommendedName>
        <fullName evidence="2">diguanylate cyclase</fullName>
        <ecNumber evidence="2">2.7.7.65</ecNumber>
    </recommendedName>
</protein>
<dbReference type="SMART" id="SM00267">
    <property type="entry name" value="GGDEF"/>
    <property type="match status" value="1"/>
</dbReference>
<dbReference type="Pfam" id="PF00990">
    <property type="entry name" value="GGDEF"/>
    <property type="match status" value="1"/>
</dbReference>
<dbReference type="InterPro" id="IPR050469">
    <property type="entry name" value="Diguanylate_Cyclase"/>
</dbReference>
<dbReference type="PROSITE" id="PS50887">
    <property type="entry name" value="GGDEF"/>
    <property type="match status" value="1"/>
</dbReference>
<evidence type="ECO:0000313" key="6">
    <source>
        <dbReference type="EMBL" id="GGX72035.1"/>
    </source>
</evidence>
<evidence type="ECO:0000256" key="3">
    <source>
        <dbReference type="ARBA" id="ARBA00034247"/>
    </source>
</evidence>
<comment type="caution">
    <text evidence="6">The sequence shown here is derived from an EMBL/GenBank/DDBJ whole genome shotgun (WGS) entry which is preliminary data.</text>
</comment>
<dbReference type="RefSeq" id="WP_189612914.1">
    <property type="nucleotide sequence ID" value="NZ_BMXR01000015.1"/>
</dbReference>
<keyword evidence="4" id="KW-1133">Transmembrane helix</keyword>
<dbReference type="Proteomes" id="UP000626148">
    <property type="component" value="Unassembled WGS sequence"/>
</dbReference>
<keyword evidence="7" id="KW-1185">Reference proteome</keyword>
<dbReference type="GO" id="GO:0052621">
    <property type="term" value="F:diguanylate cyclase activity"/>
    <property type="evidence" value="ECO:0007669"/>
    <property type="project" value="UniProtKB-EC"/>
</dbReference>
<reference evidence="6" key="1">
    <citation type="journal article" date="2014" name="Int. J. Syst. Evol. Microbiol.">
        <title>Complete genome sequence of Corynebacterium casei LMG S-19264T (=DSM 44701T), isolated from a smear-ripened cheese.</title>
        <authorList>
            <consortium name="US DOE Joint Genome Institute (JGI-PGF)"/>
            <person name="Walter F."/>
            <person name="Albersmeier A."/>
            <person name="Kalinowski J."/>
            <person name="Ruckert C."/>
        </authorList>
    </citation>
    <scope>NUCLEOTIDE SEQUENCE</scope>
    <source>
        <strain evidence="6">KCTC 22169</strain>
    </source>
</reference>
<dbReference type="GO" id="GO:0043709">
    <property type="term" value="P:cell adhesion involved in single-species biofilm formation"/>
    <property type="evidence" value="ECO:0007669"/>
    <property type="project" value="TreeGrafter"/>
</dbReference>
<reference evidence="6" key="2">
    <citation type="submission" date="2020-09" db="EMBL/GenBank/DDBJ databases">
        <authorList>
            <person name="Sun Q."/>
            <person name="Kim S."/>
        </authorList>
    </citation>
    <scope>NUCLEOTIDE SEQUENCE</scope>
    <source>
        <strain evidence="6">KCTC 22169</strain>
    </source>
</reference>
<proteinExistence type="predicted"/>
<feature type="transmembrane region" description="Helical" evidence="4">
    <location>
        <begin position="319"/>
        <end position="338"/>
    </location>
</feature>
<keyword evidence="4" id="KW-0472">Membrane</keyword>
<dbReference type="PANTHER" id="PTHR45138:SF9">
    <property type="entry name" value="DIGUANYLATE CYCLASE DGCM-RELATED"/>
    <property type="match status" value="1"/>
</dbReference>
<gene>
    <name evidence="6" type="ORF">GCM10007392_44300</name>
</gene>
<accession>A0A918NJC3</accession>
<dbReference type="GO" id="GO:1902201">
    <property type="term" value="P:negative regulation of bacterial-type flagellum-dependent cell motility"/>
    <property type="evidence" value="ECO:0007669"/>
    <property type="project" value="TreeGrafter"/>
</dbReference>
<organism evidence="6 7">
    <name type="scientific">Saccharospirillum salsuginis</name>
    <dbReference type="NCBI Taxonomy" id="418750"/>
    <lineage>
        <taxon>Bacteria</taxon>
        <taxon>Pseudomonadati</taxon>
        <taxon>Pseudomonadota</taxon>
        <taxon>Gammaproteobacteria</taxon>
        <taxon>Oceanospirillales</taxon>
        <taxon>Saccharospirillaceae</taxon>
        <taxon>Saccharospirillum</taxon>
    </lineage>
</organism>
<dbReference type="AlphaFoldDB" id="A0A918NJC3"/>
<dbReference type="EC" id="2.7.7.65" evidence="2"/>
<sequence length="511" mass="57172">MPTRYILIGLAAAIALTLSVVEYQAELRGIRQAAEQAVQVRANLINRYIILMRQNVYALDSTIEDRYLEARRTGSLARELESIRPFVDYDVWGVSGAAGEGGIESLSGTLTGTSVLARRPPELDYELTAVFSAESQFRTLLEHVPEVIWVYYTSLSEFIYIAPDPAVADFRFSDVLYTKEFWSQAEPSVNPEGRQIISDLYDDAYGQGLMISLSSPVVVDGRFLGIASLDLGLGLLRGATGFGEALGESILIDENNRIVARRADFELGETYDVDHREDAWIIDADGTRWRSAIVARDELRLLHRLPRSTLYWNGVRESLLVWAVLFAMLVLVAFSVRLREALAKVTTLMNRDDLTGLLNRRGIQEAYRPLRELALREGRDSALLLLDIDHFKHINDSHGHEVGDQVLSTIADRLQAHVREYDLVCRWGGEEILVFLANGDAEVYRAIAERLRQAVDARPMSSANVQVSVSGGLTLFASDESLVKNLQRADRLLYQAKDSGRNRIVSDLPDV</sequence>
<evidence type="ECO:0000259" key="5">
    <source>
        <dbReference type="PROSITE" id="PS50887"/>
    </source>
</evidence>